<organism evidence="1 2">
    <name type="scientific">Pegethrix bostrychoides GSE-TBD4-15B</name>
    <dbReference type="NCBI Taxonomy" id="2839662"/>
    <lineage>
        <taxon>Bacteria</taxon>
        <taxon>Bacillati</taxon>
        <taxon>Cyanobacteriota</taxon>
        <taxon>Cyanophyceae</taxon>
        <taxon>Oculatellales</taxon>
        <taxon>Oculatellaceae</taxon>
        <taxon>Pegethrix</taxon>
    </lineage>
</organism>
<evidence type="ECO:0000313" key="1">
    <source>
        <dbReference type="EMBL" id="MBW4465378.1"/>
    </source>
</evidence>
<accession>A0A951P9Y4</accession>
<reference evidence="1" key="1">
    <citation type="submission" date="2021-05" db="EMBL/GenBank/DDBJ databases">
        <authorList>
            <person name="Pietrasiak N."/>
            <person name="Ward R."/>
            <person name="Stajich J.E."/>
            <person name="Kurbessoian T."/>
        </authorList>
    </citation>
    <scope>NUCLEOTIDE SEQUENCE</scope>
    <source>
        <strain evidence="1">GSE-TBD4-15B</strain>
    </source>
</reference>
<proteinExistence type="predicted"/>
<protein>
    <submittedName>
        <fullName evidence="1">Uncharacterized protein</fullName>
    </submittedName>
</protein>
<sequence>MIEEYKKFLFLAIVADHPVTSLNAVDQAWHLHRTSPAIDPGMLANFQNNRQLIEWVNQQPLAYPAVCLGDMPLVWGQ</sequence>
<reference evidence="1" key="2">
    <citation type="journal article" date="2022" name="Microbiol. Resour. Announc.">
        <title>Metagenome Sequencing to Explore Phylogenomics of Terrestrial Cyanobacteria.</title>
        <authorList>
            <person name="Ward R.D."/>
            <person name="Stajich J.E."/>
            <person name="Johansen J.R."/>
            <person name="Huntemann M."/>
            <person name="Clum A."/>
            <person name="Foster B."/>
            <person name="Foster B."/>
            <person name="Roux S."/>
            <person name="Palaniappan K."/>
            <person name="Varghese N."/>
            <person name="Mukherjee S."/>
            <person name="Reddy T.B.K."/>
            <person name="Daum C."/>
            <person name="Copeland A."/>
            <person name="Chen I.A."/>
            <person name="Ivanova N.N."/>
            <person name="Kyrpides N.C."/>
            <person name="Shapiro N."/>
            <person name="Eloe-Fadrosh E.A."/>
            <person name="Pietrasiak N."/>
        </authorList>
    </citation>
    <scope>NUCLEOTIDE SEQUENCE</scope>
    <source>
        <strain evidence="1">GSE-TBD4-15B</strain>
    </source>
</reference>
<dbReference type="Proteomes" id="UP000707356">
    <property type="component" value="Unassembled WGS sequence"/>
</dbReference>
<dbReference type="AlphaFoldDB" id="A0A951P9Y4"/>
<gene>
    <name evidence="1" type="ORF">KME07_08055</name>
</gene>
<comment type="caution">
    <text evidence="1">The sequence shown here is derived from an EMBL/GenBank/DDBJ whole genome shotgun (WGS) entry which is preliminary data.</text>
</comment>
<evidence type="ECO:0000313" key="2">
    <source>
        <dbReference type="Proteomes" id="UP000707356"/>
    </source>
</evidence>
<name>A0A951P9Y4_9CYAN</name>
<dbReference type="EMBL" id="JAHHHV010000041">
    <property type="protein sequence ID" value="MBW4465378.1"/>
    <property type="molecule type" value="Genomic_DNA"/>
</dbReference>